<dbReference type="InterPro" id="IPR013525">
    <property type="entry name" value="ABC2_TM"/>
</dbReference>
<dbReference type="InterPro" id="IPR000412">
    <property type="entry name" value="ABC_2_transport"/>
</dbReference>
<evidence type="ECO:0000256" key="6">
    <source>
        <dbReference type="SAM" id="Phobius"/>
    </source>
</evidence>
<dbReference type="PANTHER" id="PTHR43229">
    <property type="entry name" value="NODULATION PROTEIN J"/>
    <property type="match status" value="1"/>
</dbReference>
<dbReference type="GO" id="GO:0140359">
    <property type="term" value="F:ABC-type transporter activity"/>
    <property type="evidence" value="ECO:0007669"/>
    <property type="project" value="InterPro"/>
</dbReference>
<evidence type="ECO:0000313" key="9">
    <source>
        <dbReference type="Proteomes" id="UP000186096"/>
    </source>
</evidence>
<gene>
    <name evidence="8" type="ORF">SAMN05421833_11268</name>
</gene>
<keyword evidence="2 6" id="KW-0812">Transmembrane</keyword>
<dbReference type="OrthoDB" id="9786643at2"/>
<feature type="transmembrane region" description="Helical" evidence="6">
    <location>
        <begin position="141"/>
        <end position="166"/>
    </location>
</feature>
<dbReference type="InterPro" id="IPR051784">
    <property type="entry name" value="Nod_factor_ABC_transporter"/>
</dbReference>
<evidence type="ECO:0000256" key="4">
    <source>
        <dbReference type="ARBA" id="ARBA00023136"/>
    </source>
</evidence>
<sequence length="279" mass="29188">MTIRRALACGLGRGRLEITHLLRTPREVISQLSTPIAFVVLAMVNDDAIPGSALPMANVFIAGGVAAVVVQTCLIALPQVLATEREEGTLLRQRTAPEGMTAYLIGKTCLLLTQVLIGIALVLAGGAVFAGSGLPAGLGDWLTLLWVLPLGLLAMAPIGAALGAVLPNAREALAWSMMPVLGVMAISGIFFSITSLPEAVQTISQLFPPKWIAQGVRSALLPDSALAAETGHSWQHLQALGVTAAWAVAGFTLAPRVLRRMARRESGSRLAERRTAAPA</sequence>
<keyword evidence="3 6" id="KW-1133">Transmembrane helix</keyword>
<protein>
    <submittedName>
        <fullName evidence="8">ABC-2 type transport system permease protein</fullName>
    </submittedName>
</protein>
<name>A0A1N7CLZ4_9ACTN</name>
<evidence type="ECO:0000256" key="3">
    <source>
        <dbReference type="ARBA" id="ARBA00022989"/>
    </source>
</evidence>
<feature type="domain" description="ABC transmembrane type-2" evidence="7">
    <location>
        <begin position="26"/>
        <end position="261"/>
    </location>
</feature>
<evidence type="ECO:0000256" key="5">
    <source>
        <dbReference type="ARBA" id="ARBA00023251"/>
    </source>
</evidence>
<keyword evidence="9" id="KW-1185">Reference proteome</keyword>
<dbReference type="STRING" id="58117.SAMN05421833_11268"/>
<feature type="transmembrane region" description="Helical" evidence="6">
    <location>
        <begin position="56"/>
        <end position="81"/>
    </location>
</feature>
<feature type="transmembrane region" description="Helical" evidence="6">
    <location>
        <begin position="173"/>
        <end position="193"/>
    </location>
</feature>
<evidence type="ECO:0000256" key="1">
    <source>
        <dbReference type="ARBA" id="ARBA00004141"/>
    </source>
</evidence>
<dbReference type="EMBL" id="FTNI01000012">
    <property type="protein sequence ID" value="SIR64507.1"/>
    <property type="molecule type" value="Genomic_DNA"/>
</dbReference>
<feature type="transmembrane region" description="Helical" evidence="6">
    <location>
        <begin position="239"/>
        <end position="258"/>
    </location>
</feature>
<keyword evidence="5" id="KW-0046">Antibiotic resistance</keyword>
<dbReference type="GO" id="GO:0043190">
    <property type="term" value="C:ATP-binding cassette (ABC) transporter complex"/>
    <property type="evidence" value="ECO:0007669"/>
    <property type="project" value="InterPro"/>
</dbReference>
<keyword evidence="4 6" id="KW-0472">Membrane</keyword>
<feature type="transmembrane region" description="Helical" evidence="6">
    <location>
        <begin position="102"/>
        <end position="129"/>
    </location>
</feature>
<accession>A0A1N7CLZ4</accession>
<dbReference type="GO" id="GO:0046677">
    <property type="term" value="P:response to antibiotic"/>
    <property type="evidence" value="ECO:0007669"/>
    <property type="project" value="UniProtKB-KW"/>
</dbReference>
<dbReference type="RefSeq" id="WP_143734385.1">
    <property type="nucleotide sequence ID" value="NZ_FTNI01000012.1"/>
</dbReference>
<dbReference type="AlphaFoldDB" id="A0A1N7CLZ4"/>
<feature type="transmembrane region" description="Helical" evidence="6">
    <location>
        <begin position="28"/>
        <end position="44"/>
    </location>
</feature>
<evidence type="ECO:0000259" key="7">
    <source>
        <dbReference type="PROSITE" id="PS51012"/>
    </source>
</evidence>
<evidence type="ECO:0000313" key="8">
    <source>
        <dbReference type="EMBL" id="SIR64507.1"/>
    </source>
</evidence>
<dbReference type="Proteomes" id="UP000186096">
    <property type="component" value="Unassembled WGS sequence"/>
</dbReference>
<evidence type="ECO:0000256" key="2">
    <source>
        <dbReference type="ARBA" id="ARBA00022692"/>
    </source>
</evidence>
<dbReference type="PROSITE" id="PS51012">
    <property type="entry name" value="ABC_TM2"/>
    <property type="match status" value="1"/>
</dbReference>
<proteinExistence type="predicted"/>
<organism evidence="8 9">
    <name type="scientific">Microbispora rosea</name>
    <dbReference type="NCBI Taxonomy" id="58117"/>
    <lineage>
        <taxon>Bacteria</taxon>
        <taxon>Bacillati</taxon>
        <taxon>Actinomycetota</taxon>
        <taxon>Actinomycetes</taxon>
        <taxon>Streptosporangiales</taxon>
        <taxon>Streptosporangiaceae</taxon>
        <taxon>Microbispora</taxon>
    </lineage>
</organism>
<dbReference type="InterPro" id="IPR047817">
    <property type="entry name" value="ABC2_TM_bact-type"/>
</dbReference>
<comment type="subcellular location">
    <subcellularLocation>
        <location evidence="1">Membrane</location>
        <topology evidence="1">Multi-pass membrane protein</topology>
    </subcellularLocation>
</comment>
<dbReference type="Pfam" id="PF12698">
    <property type="entry name" value="ABC2_membrane_3"/>
    <property type="match status" value="1"/>
</dbReference>
<dbReference type="PANTHER" id="PTHR43229:SF2">
    <property type="entry name" value="NODULATION PROTEIN J"/>
    <property type="match status" value="1"/>
</dbReference>
<reference evidence="9" key="1">
    <citation type="submission" date="2017-01" db="EMBL/GenBank/DDBJ databases">
        <authorList>
            <person name="Varghese N."/>
            <person name="Submissions S."/>
        </authorList>
    </citation>
    <scope>NUCLEOTIDE SEQUENCE [LARGE SCALE GENOMIC DNA]</scope>
    <source>
        <strain evidence="9">ATCC 12950</strain>
    </source>
</reference>
<dbReference type="PIRSF" id="PIRSF006648">
    <property type="entry name" value="DrrB"/>
    <property type="match status" value="1"/>
</dbReference>